<evidence type="ECO:0000313" key="7">
    <source>
        <dbReference type="EMBL" id="EIW17365.1"/>
    </source>
</evidence>
<dbReference type="GO" id="GO:0003677">
    <property type="term" value="F:DNA binding"/>
    <property type="evidence" value="ECO:0007669"/>
    <property type="project" value="UniProtKB-UniRule"/>
</dbReference>
<dbReference type="AlphaFoldDB" id="I8RHJ5"/>
<organism evidence="7 8">
    <name type="scientific">Pelosinus fermentans B4</name>
    <dbReference type="NCBI Taxonomy" id="1149862"/>
    <lineage>
        <taxon>Bacteria</taxon>
        <taxon>Bacillati</taxon>
        <taxon>Bacillota</taxon>
        <taxon>Negativicutes</taxon>
        <taxon>Selenomonadales</taxon>
        <taxon>Sporomusaceae</taxon>
        <taxon>Pelosinus</taxon>
    </lineage>
</organism>
<dbReference type="SUPFAM" id="SSF56349">
    <property type="entry name" value="DNA breaking-rejoining enzymes"/>
    <property type="match status" value="1"/>
</dbReference>
<dbReference type="PANTHER" id="PTHR30349">
    <property type="entry name" value="PHAGE INTEGRASE-RELATED"/>
    <property type="match status" value="1"/>
</dbReference>
<evidence type="ECO:0000313" key="8">
    <source>
        <dbReference type="Proteomes" id="UP000004324"/>
    </source>
</evidence>
<accession>I8RHJ5</accession>
<keyword evidence="8" id="KW-1185">Reference proteome</keyword>
<comment type="similarity">
    <text evidence="1">Belongs to the 'phage' integrase family.</text>
</comment>
<dbReference type="Pfam" id="PF00589">
    <property type="entry name" value="Phage_integrase"/>
    <property type="match status" value="1"/>
</dbReference>
<dbReference type="GO" id="GO:0006310">
    <property type="term" value="P:DNA recombination"/>
    <property type="evidence" value="ECO:0007669"/>
    <property type="project" value="UniProtKB-KW"/>
</dbReference>
<dbReference type="InterPro" id="IPR050090">
    <property type="entry name" value="Tyrosine_recombinase_XerCD"/>
</dbReference>
<evidence type="ECO:0000256" key="4">
    <source>
        <dbReference type="PROSITE-ProRule" id="PRU01248"/>
    </source>
</evidence>
<keyword evidence="2 4" id="KW-0238">DNA-binding</keyword>
<feature type="domain" description="Tyr recombinase" evidence="5">
    <location>
        <begin position="190"/>
        <end position="391"/>
    </location>
</feature>
<dbReference type="Gene3D" id="1.10.443.10">
    <property type="entry name" value="Intergrase catalytic core"/>
    <property type="match status" value="1"/>
</dbReference>
<dbReference type="Proteomes" id="UP000004324">
    <property type="component" value="Unassembled WGS sequence"/>
</dbReference>
<dbReference type="InterPro" id="IPR025269">
    <property type="entry name" value="SAM-like_dom"/>
</dbReference>
<comment type="caution">
    <text evidence="7">The sequence shown here is derived from an EMBL/GenBank/DDBJ whole genome shotgun (WGS) entry which is preliminary data.</text>
</comment>
<dbReference type="InterPro" id="IPR011010">
    <property type="entry name" value="DNA_brk_join_enz"/>
</dbReference>
<reference evidence="7 8" key="1">
    <citation type="journal article" date="2012" name="J. Bacteriol.">
        <title>Draft Genome Sequences for Two Metal-Reducing Pelosinus fermentans Strains Isolated from a Cr(VI)-Contaminated Site and for Type Strain R7.</title>
        <authorList>
            <person name="Brown S.D."/>
            <person name="Podar M."/>
            <person name="Klingeman D.M."/>
            <person name="Johnson C.M."/>
            <person name="Yang Z.K."/>
            <person name="Utturkar S.M."/>
            <person name="Land M.L."/>
            <person name="Mosher J.J."/>
            <person name="Hurt R.A.Jr."/>
            <person name="Phelps T.J."/>
            <person name="Palumbo A.V."/>
            <person name="Arkin A.P."/>
            <person name="Hazen T.C."/>
            <person name="Elias D.A."/>
        </authorList>
    </citation>
    <scope>NUCLEOTIDE SEQUENCE [LARGE SCALE GENOMIC DNA]</scope>
    <source>
        <strain evidence="7 8">B4</strain>
    </source>
</reference>
<dbReference type="RefSeq" id="WP_007935699.1">
    <property type="nucleotide sequence ID" value="NZ_AKVJ01000030.1"/>
</dbReference>
<gene>
    <name evidence="7" type="ORF">FB4_4114</name>
</gene>
<evidence type="ECO:0000256" key="2">
    <source>
        <dbReference type="ARBA" id="ARBA00023125"/>
    </source>
</evidence>
<feature type="domain" description="Core-binding (CB)" evidence="6">
    <location>
        <begin position="83"/>
        <end position="173"/>
    </location>
</feature>
<dbReference type="GO" id="GO:0015074">
    <property type="term" value="P:DNA integration"/>
    <property type="evidence" value="ECO:0007669"/>
    <property type="project" value="InterPro"/>
</dbReference>
<dbReference type="PANTHER" id="PTHR30349:SF64">
    <property type="entry name" value="PROPHAGE INTEGRASE INTD-RELATED"/>
    <property type="match status" value="1"/>
</dbReference>
<dbReference type="Gene3D" id="1.10.150.130">
    <property type="match status" value="1"/>
</dbReference>
<dbReference type="InterPro" id="IPR044068">
    <property type="entry name" value="CB"/>
</dbReference>
<dbReference type="PROSITE" id="PS51898">
    <property type="entry name" value="TYR_RECOMBINASE"/>
    <property type="match status" value="1"/>
</dbReference>
<dbReference type="PATRIC" id="fig|1149862.3.peg.3082"/>
<name>I8RHJ5_9FIRM</name>
<proteinExistence type="inferred from homology"/>
<dbReference type="OrthoDB" id="9803188at2"/>
<dbReference type="Pfam" id="PF13102">
    <property type="entry name" value="Phage_int_SAM_5"/>
    <property type="match status" value="1"/>
</dbReference>
<dbReference type="EMBL" id="AKVJ01000030">
    <property type="protein sequence ID" value="EIW17365.1"/>
    <property type="molecule type" value="Genomic_DNA"/>
</dbReference>
<evidence type="ECO:0000259" key="6">
    <source>
        <dbReference type="PROSITE" id="PS51900"/>
    </source>
</evidence>
<keyword evidence="3" id="KW-0233">DNA recombination</keyword>
<dbReference type="InterPro" id="IPR002104">
    <property type="entry name" value="Integrase_catalytic"/>
</dbReference>
<sequence>MSNEKVKTETKGTLNKTSYPGIYKDSAKQTSNAYVVSYRYYDANGKSKQTMARGFARIADAKAFHREKQEAYSKKACSCNTTLTLENYLDTWLTRHSNENNIQETTFDGYATNIQHIKKHIGKILLSEVTSSNIKKLYTQLQENGRLQGKGGLSSTSVRYIHRVLSMALKDAMKKSLILKNPLDDVDPPKKQKFLTNTVSRNIKQLLLDDVKGTEIELPIKIGLALGLRRGEILGLTWSNVDLKNREIHIIQQLRRSNSCIKLVKLKTSTSHRSLPIPDNLYTTLTEIKALQEQQKSALGHNHHDLDFVCCKSTGEHLHPNYVSQSFSRAINRIGAPHIRIHDLRHTFATNALEAGVDLKTVSDILGHSDISITANHYLHPSRENKRSAIEKANIDI</sequence>
<protein>
    <submittedName>
        <fullName evidence="7">Integrase family protein</fullName>
    </submittedName>
</protein>
<evidence type="ECO:0000256" key="1">
    <source>
        <dbReference type="ARBA" id="ARBA00008857"/>
    </source>
</evidence>
<evidence type="ECO:0000259" key="5">
    <source>
        <dbReference type="PROSITE" id="PS51898"/>
    </source>
</evidence>
<dbReference type="InterPro" id="IPR010998">
    <property type="entry name" value="Integrase_recombinase_N"/>
</dbReference>
<dbReference type="PROSITE" id="PS51900">
    <property type="entry name" value="CB"/>
    <property type="match status" value="1"/>
</dbReference>
<dbReference type="CDD" id="cd01189">
    <property type="entry name" value="INT_ICEBs1_C_like"/>
    <property type="match status" value="1"/>
</dbReference>
<dbReference type="InterPro" id="IPR013762">
    <property type="entry name" value="Integrase-like_cat_sf"/>
</dbReference>
<evidence type="ECO:0000256" key="3">
    <source>
        <dbReference type="ARBA" id="ARBA00023172"/>
    </source>
</evidence>